<evidence type="ECO:0000313" key="2">
    <source>
        <dbReference type="Proteomes" id="UP001214666"/>
    </source>
</evidence>
<dbReference type="RefSeq" id="WP_080697637.1">
    <property type="nucleotide sequence ID" value="NZ_CABMNZ010000001.1"/>
</dbReference>
<organism evidence="1 2">
    <name type="scientific">Aeromonas hydrophila</name>
    <dbReference type="NCBI Taxonomy" id="644"/>
    <lineage>
        <taxon>Bacteria</taxon>
        <taxon>Pseudomonadati</taxon>
        <taxon>Pseudomonadota</taxon>
        <taxon>Gammaproteobacteria</taxon>
        <taxon>Aeromonadales</taxon>
        <taxon>Aeromonadaceae</taxon>
        <taxon>Aeromonas</taxon>
    </lineage>
</organism>
<proteinExistence type="predicted"/>
<dbReference type="Proteomes" id="UP001214666">
    <property type="component" value="Chromosome"/>
</dbReference>
<accession>A0AAX3P8B2</accession>
<evidence type="ECO:0000313" key="1">
    <source>
        <dbReference type="EMBL" id="WEE26898.1"/>
    </source>
</evidence>
<reference evidence="1" key="1">
    <citation type="submission" date="2023-02" db="EMBL/GenBank/DDBJ databases">
        <title>The sequence of Aeromonas hydrophila K533.</title>
        <authorList>
            <person name="Luo X."/>
        </authorList>
    </citation>
    <scope>NUCLEOTIDE SEQUENCE</scope>
    <source>
        <strain evidence="1">K533</strain>
    </source>
</reference>
<sequence length="207" mass="24290">MIQVISQSFNEMIATYIRTFETFYPARGSSGFTEANQVHIFVNAIIKCLDDDHAVSWLEFPWFEKKQHIDAFVFSPKHKAVFFIEAKRLSHTKKKQEIIQDIERLHHKDKQFLRDNGVTDYESEYVVALSDVWLETKWKRSMPEWWCGRNNVPEQVIAHGSLTTPDSTIHNSLVDINWQQSTSFAYWIGEHCKNVKNYCLLMATSKI</sequence>
<dbReference type="AlphaFoldDB" id="A0AAX3P8B2"/>
<name>A0AAX3P8B2_AERHY</name>
<protein>
    <submittedName>
        <fullName evidence="1">Uncharacterized protein</fullName>
    </submittedName>
</protein>
<dbReference type="EMBL" id="CP118942">
    <property type="protein sequence ID" value="WEE26898.1"/>
    <property type="molecule type" value="Genomic_DNA"/>
</dbReference>
<gene>
    <name evidence="1" type="ORF">PY771_00825</name>
</gene>